<evidence type="ECO:0000313" key="3">
    <source>
        <dbReference type="EMBL" id="CZR08077.1"/>
    </source>
</evidence>
<dbReference type="PANTHER" id="PTHR47396">
    <property type="entry name" value="TYPE I RESTRICTION ENZYME ECOKI R PROTEIN"/>
    <property type="match status" value="1"/>
</dbReference>
<dbReference type="InterPro" id="IPR027417">
    <property type="entry name" value="P-loop_NTPase"/>
</dbReference>
<dbReference type="GO" id="GO:0003677">
    <property type="term" value="F:DNA binding"/>
    <property type="evidence" value="ECO:0007669"/>
    <property type="project" value="InterPro"/>
</dbReference>
<reference evidence="4 6" key="2">
    <citation type="submission" date="2016-10" db="EMBL/GenBank/DDBJ databases">
        <authorList>
            <person name="Varghese N."/>
            <person name="Submissions S."/>
        </authorList>
    </citation>
    <scope>NUCLEOTIDE SEQUENCE [LARGE SCALE GENOMIC DNA]</scope>
    <source>
        <strain evidence="4 6">DSM 22150</strain>
    </source>
</reference>
<dbReference type="OrthoDB" id="9758243at2"/>
<evidence type="ECO:0000313" key="5">
    <source>
        <dbReference type="Proteomes" id="UP000076878"/>
    </source>
</evidence>
<feature type="region of interest" description="Disordered" evidence="1">
    <location>
        <begin position="553"/>
        <end position="612"/>
    </location>
</feature>
<dbReference type="EMBL" id="FNYT01000038">
    <property type="protein sequence ID" value="SEJ91863.1"/>
    <property type="molecule type" value="Genomic_DNA"/>
</dbReference>
<dbReference type="Proteomes" id="UP000199280">
    <property type="component" value="Unassembled WGS sequence"/>
</dbReference>
<feature type="domain" description="Helicase ATP-binding" evidence="2">
    <location>
        <begin position="180"/>
        <end position="339"/>
    </location>
</feature>
<evidence type="ECO:0000313" key="6">
    <source>
        <dbReference type="Proteomes" id="UP000199280"/>
    </source>
</evidence>
<proteinExistence type="predicted"/>
<dbReference type="GO" id="GO:0005524">
    <property type="term" value="F:ATP binding"/>
    <property type="evidence" value="ECO:0007669"/>
    <property type="project" value="InterPro"/>
</dbReference>
<evidence type="ECO:0000259" key="2">
    <source>
        <dbReference type="PROSITE" id="PS51192"/>
    </source>
</evidence>
<evidence type="ECO:0000313" key="4">
    <source>
        <dbReference type="EMBL" id="SEJ91863.1"/>
    </source>
</evidence>
<accession>A0A143Z8L3</accession>
<dbReference type="InterPro" id="IPR006935">
    <property type="entry name" value="Helicase/UvrB_N"/>
</dbReference>
<dbReference type="GO" id="GO:0006304">
    <property type="term" value="P:DNA modification"/>
    <property type="evidence" value="ECO:0007669"/>
    <property type="project" value="InterPro"/>
</dbReference>
<dbReference type="Pfam" id="PF08463">
    <property type="entry name" value="EcoEI_R_C"/>
    <property type="match status" value="1"/>
</dbReference>
<dbReference type="Gene3D" id="3.90.1570.30">
    <property type="match status" value="1"/>
</dbReference>
<dbReference type="EMBL" id="FJNB01000023">
    <property type="protein sequence ID" value="CZR08077.1"/>
    <property type="molecule type" value="Genomic_DNA"/>
</dbReference>
<dbReference type="STRING" id="640938.TR210_2530"/>
<dbReference type="Proteomes" id="UP000076878">
    <property type="component" value="Unassembled WGS sequence"/>
</dbReference>
<dbReference type="CDD" id="cd18032">
    <property type="entry name" value="DEXHc_RE_I_III_res"/>
    <property type="match status" value="1"/>
</dbReference>
<reference evidence="3 5" key="1">
    <citation type="submission" date="2016-02" db="EMBL/GenBank/DDBJ databases">
        <authorList>
            <person name="Wen L."/>
            <person name="He K."/>
            <person name="Yang H."/>
        </authorList>
    </citation>
    <scope>NUCLEOTIDE SEQUENCE [LARGE SCALE GENOMIC DNA]</scope>
    <source>
        <strain evidence="3">Trichococcus_R210</strain>
    </source>
</reference>
<dbReference type="SUPFAM" id="SSF52540">
    <property type="entry name" value="P-loop containing nucleoside triphosphate hydrolases"/>
    <property type="match status" value="2"/>
</dbReference>
<feature type="compositionally biased region" description="Acidic residues" evidence="1">
    <location>
        <begin position="576"/>
        <end position="591"/>
    </location>
</feature>
<dbReference type="PROSITE" id="PS51192">
    <property type="entry name" value="HELICASE_ATP_BIND_1"/>
    <property type="match status" value="1"/>
</dbReference>
<dbReference type="GO" id="GO:0016787">
    <property type="term" value="F:hydrolase activity"/>
    <property type="evidence" value="ECO:0007669"/>
    <property type="project" value="InterPro"/>
</dbReference>
<gene>
    <name evidence="4" type="ORF">SAMN05216375_13820</name>
    <name evidence="3" type="ORF">TR210_2530</name>
</gene>
<dbReference type="InterPro" id="IPR013670">
    <property type="entry name" value="EcoEI_R_C_dom"/>
</dbReference>
<dbReference type="GO" id="GO:0005829">
    <property type="term" value="C:cytosol"/>
    <property type="evidence" value="ECO:0007669"/>
    <property type="project" value="TreeGrafter"/>
</dbReference>
<organism evidence="3 5">
    <name type="scientific">Trichococcus ilyis</name>
    <dbReference type="NCBI Taxonomy" id="640938"/>
    <lineage>
        <taxon>Bacteria</taxon>
        <taxon>Bacillati</taxon>
        <taxon>Bacillota</taxon>
        <taxon>Bacilli</taxon>
        <taxon>Lactobacillales</taxon>
        <taxon>Carnobacteriaceae</taxon>
        <taxon>Trichococcus</taxon>
    </lineage>
</organism>
<dbReference type="SMART" id="SM00487">
    <property type="entry name" value="DEXDc"/>
    <property type="match status" value="1"/>
</dbReference>
<dbReference type="Pfam" id="PF04851">
    <property type="entry name" value="ResIII"/>
    <property type="match status" value="1"/>
</dbReference>
<dbReference type="CDD" id="cd18799">
    <property type="entry name" value="SF2_C_EcoAI-like"/>
    <property type="match status" value="1"/>
</dbReference>
<dbReference type="AlphaFoldDB" id="A0A143Z8L3"/>
<keyword evidence="6" id="KW-1185">Reference proteome</keyword>
<dbReference type="NCBIfam" id="NF046051">
    <property type="entry name" value="restrict_EcoAI"/>
    <property type="match status" value="1"/>
</dbReference>
<dbReference type="RefSeq" id="WP_068624331.1">
    <property type="nucleotide sequence ID" value="NZ_FJNB01000023.1"/>
</dbReference>
<dbReference type="InterPro" id="IPR014001">
    <property type="entry name" value="Helicase_ATP-bd"/>
</dbReference>
<dbReference type="InterPro" id="IPR050742">
    <property type="entry name" value="Helicase_Restrict-Modif_Enz"/>
</dbReference>
<protein>
    <submittedName>
        <fullName evidence="4">Type I restriction enzyme, R subunit</fullName>
    </submittedName>
</protein>
<evidence type="ECO:0000256" key="1">
    <source>
        <dbReference type="SAM" id="MobiDB-lite"/>
    </source>
</evidence>
<sequence length="796" mass="90724">MNRSKKEMNETEIRTNFITPAIVHAGWDKLQQIREEFRITDGRIITRGKVVTRANPKFADYVLNHISNIPLAVVEAKDNKHTLTAGLQQGMGYARQLDIPFVYSSNGDGFVEYDFFTGKERELRLQDFPSPEELWQRYRVGKGFANNPAKEELITEKYHYVKGDKTPRYYQRIAINRTIEAIANGKKRMLLVMATGTGKTYTAFQIIWRAWKAGKIKKVLYLADRNILIDQTMANDFGPLSDVMTKIEKRNLDSSFEIYMSLYQQLSGDDGVEAFKQFSPDFFDMIIVDEAHRGSAREESNWRKILTYFDSAIQLGMTATPKKDDNVDTFDYFGNPLYTYSLKQGIDDGFLAPYKIVRVSMDKDLEGYRPVKGETDIHGLAIKDGIYTGKDFDRSMVIEARTKLVAKRVTEYLKKNDRMAKTIIFCVDIEHAERMRKELVALNEDMMQKDSRYIMKMTGDDIEGLAQLDNFIDVNSPYPTIVTTSKLLTTGVDAKTVQLIVLDANIASVTEFKQIIGRGTRLRTDVGKYYFTIMDFRNATNLFADPNFDGPAESVIDVTDGEEMPSDDHDTGNEGEIGEDEEVLTNGEGDDTDNKPKPGNVPPAPTGGGQGHIKYYINHVPVRVLNETVYYYDKDGKIVAEGMREYNEKAIRSEFATMDDFIKRWSEEERKDAIIEELLDKGVLMEELEEEFGSEYDAFDLILHVAYGQKMMTRSERAQRAKHSEKIASYSGVAREVIDALVQKYQDTGYADFDDIHVLKLEPLNQFGNPMSIAQAFGGKASFIETMRELEDSLYA</sequence>
<name>A0A143Z8L3_9LACT</name>
<dbReference type="Gene3D" id="3.40.50.300">
    <property type="entry name" value="P-loop containing nucleotide triphosphate hydrolases"/>
    <property type="match status" value="2"/>
</dbReference>
<dbReference type="PANTHER" id="PTHR47396:SF1">
    <property type="entry name" value="ATP-DEPENDENT HELICASE IRC3-RELATED"/>
    <property type="match status" value="1"/>
</dbReference>